<dbReference type="AlphaFoldDB" id="A0A2J7ZI75"/>
<comment type="caution">
    <text evidence="1">The sequence shown here is derived from an EMBL/GenBank/DDBJ whole genome shotgun (WGS) entry which is preliminary data.</text>
</comment>
<sequence>MLPAPPRAHRRFRLRPNTKRLDRSTHLHFYQRLLGSGARVADGDLADWYYLPVRLRRTHDSTYLDEALTYVQQTYPWWNRTGGGLRHFAIHTGDLGADEVLSSVRQRAPHMTWLTHWGLTADKVTSGWRKAHNPDRTCINGCNRRGRCLAGFCHCKAGHYGADCALSTGPDGKPVLLAGSGYVTRQKRPWVYIYELPPHLTVW</sequence>
<dbReference type="OrthoDB" id="1924787at2759"/>
<proteinExistence type="predicted"/>
<keyword evidence="2" id="KW-1185">Reference proteome</keyword>
<reference evidence="1 2" key="1">
    <citation type="journal article" date="2017" name="Mol. Biol. Evol.">
        <title>The 4-celled Tetrabaena socialis nuclear genome reveals the essential components for genetic control of cell number at the origin of multicellularity in the volvocine lineage.</title>
        <authorList>
            <person name="Featherston J."/>
            <person name="Arakaki Y."/>
            <person name="Hanschen E.R."/>
            <person name="Ferris P.J."/>
            <person name="Michod R.E."/>
            <person name="Olson B.J.S.C."/>
            <person name="Nozaki H."/>
            <person name="Durand P.M."/>
        </authorList>
    </citation>
    <scope>NUCLEOTIDE SEQUENCE [LARGE SCALE GENOMIC DNA]</scope>
    <source>
        <strain evidence="1 2">NIES-571</strain>
    </source>
</reference>
<feature type="non-terminal residue" evidence="1">
    <location>
        <position position="203"/>
    </location>
</feature>
<dbReference type="Proteomes" id="UP000236333">
    <property type="component" value="Unassembled WGS sequence"/>
</dbReference>
<protein>
    <recommendedName>
        <fullName evidence="3">EGF-like domain-containing protein</fullName>
    </recommendedName>
</protein>
<dbReference type="PANTHER" id="PTHR11062:SF376">
    <property type="entry name" value="EXOSTOSIN FAMILY PROTEIN"/>
    <property type="match status" value="1"/>
</dbReference>
<accession>A0A2J7ZI75</accession>
<dbReference type="GO" id="GO:0016757">
    <property type="term" value="F:glycosyltransferase activity"/>
    <property type="evidence" value="ECO:0007669"/>
    <property type="project" value="InterPro"/>
</dbReference>
<evidence type="ECO:0008006" key="3">
    <source>
        <dbReference type="Google" id="ProtNLM"/>
    </source>
</evidence>
<dbReference type="Gene3D" id="2.10.25.10">
    <property type="entry name" value="Laminin"/>
    <property type="match status" value="1"/>
</dbReference>
<dbReference type="InterPro" id="IPR004263">
    <property type="entry name" value="Exostosin"/>
</dbReference>
<gene>
    <name evidence="1" type="ORF">TSOC_014228</name>
</gene>
<evidence type="ECO:0000313" key="1">
    <source>
        <dbReference type="EMBL" id="PNG99974.1"/>
    </source>
</evidence>
<dbReference type="PANTHER" id="PTHR11062">
    <property type="entry name" value="EXOSTOSIN HEPARAN SULFATE GLYCOSYLTRANSFERASE -RELATED"/>
    <property type="match status" value="1"/>
</dbReference>
<dbReference type="EMBL" id="PGGS01001858">
    <property type="protein sequence ID" value="PNG99974.1"/>
    <property type="molecule type" value="Genomic_DNA"/>
</dbReference>
<organism evidence="1 2">
    <name type="scientific">Tetrabaena socialis</name>
    <dbReference type="NCBI Taxonomy" id="47790"/>
    <lineage>
        <taxon>Eukaryota</taxon>
        <taxon>Viridiplantae</taxon>
        <taxon>Chlorophyta</taxon>
        <taxon>core chlorophytes</taxon>
        <taxon>Chlorophyceae</taxon>
        <taxon>CS clade</taxon>
        <taxon>Chlamydomonadales</taxon>
        <taxon>Tetrabaenaceae</taxon>
        <taxon>Tetrabaena</taxon>
    </lineage>
</organism>
<name>A0A2J7ZI75_9CHLO</name>
<evidence type="ECO:0000313" key="2">
    <source>
        <dbReference type="Proteomes" id="UP000236333"/>
    </source>
</evidence>